<dbReference type="Pfam" id="PF03485">
    <property type="entry name" value="Arg_tRNA_synt_N"/>
    <property type="match status" value="1"/>
</dbReference>
<evidence type="ECO:0000256" key="5">
    <source>
        <dbReference type="ARBA" id="ARBA00022490"/>
    </source>
</evidence>
<dbReference type="PaxDb" id="2903-EOD28352"/>
<reference evidence="17" key="1">
    <citation type="journal article" date="2013" name="Nature">
        <title>Pan genome of the phytoplankton Emiliania underpins its global distribution.</title>
        <authorList>
            <person name="Read B.A."/>
            <person name="Kegel J."/>
            <person name="Klute M.J."/>
            <person name="Kuo A."/>
            <person name="Lefebvre S.C."/>
            <person name="Maumus F."/>
            <person name="Mayer C."/>
            <person name="Miller J."/>
            <person name="Monier A."/>
            <person name="Salamov A."/>
            <person name="Young J."/>
            <person name="Aguilar M."/>
            <person name="Claverie J.M."/>
            <person name="Frickenhaus S."/>
            <person name="Gonzalez K."/>
            <person name="Herman E.K."/>
            <person name="Lin Y.C."/>
            <person name="Napier J."/>
            <person name="Ogata H."/>
            <person name="Sarno A.F."/>
            <person name="Shmutz J."/>
            <person name="Schroeder D."/>
            <person name="de Vargas C."/>
            <person name="Verret F."/>
            <person name="von Dassow P."/>
            <person name="Valentin K."/>
            <person name="Van de Peer Y."/>
            <person name="Wheeler G."/>
            <person name="Dacks J.B."/>
            <person name="Delwiche C.F."/>
            <person name="Dyhrman S.T."/>
            <person name="Glockner G."/>
            <person name="John U."/>
            <person name="Richards T."/>
            <person name="Worden A.Z."/>
            <person name="Zhang X."/>
            <person name="Grigoriev I.V."/>
            <person name="Allen A.E."/>
            <person name="Bidle K."/>
            <person name="Borodovsky M."/>
            <person name="Bowler C."/>
            <person name="Brownlee C."/>
            <person name="Cock J.M."/>
            <person name="Elias M."/>
            <person name="Gladyshev V.N."/>
            <person name="Groth M."/>
            <person name="Guda C."/>
            <person name="Hadaegh A."/>
            <person name="Iglesias-Rodriguez M.D."/>
            <person name="Jenkins J."/>
            <person name="Jones B.M."/>
            <person name="Lawson T."/>
            <person name="Leese F."/>
            <person name="Lindquist E."/>
            <person name="Lobanov A."/>
            <person name="Lomsadze A."/>
            <person name="Malik S.B."/>
            <person name="Marsh M.E."/>
            <person name="Mackinder L."/>
            <person name="Mock T."/>
            <person name="Mueller-Roeber B."/>
            <person name="Pagarete A."/>
            <person name="Parker M."/>
            <person name="Probert I."/>
            <person name="Quesneville H."/>
            <person name="Raines C."/>
            <person name="Rensing S.A."/>
            <person name="Riano-Pachon D.M."/>
            <person name="Richier S."/>
            <person name="Rokitta S."/>
            <person name="Shiraiwa Y."/>
            <person name="Soanes D.M."/>
            <person name="van der Giezen M."/>
            <person name="Wahlund T.M."/>
            <person name="Williams B."/>
            <person name="Wilson W."/>
            <person name="Wolfe G."/>
            <person name="Wurch L.L."/>
        </authorList>
    </citation>
    <scope>NUCLEOTIDE SEQUENCE</scope>
</reference>
<feature type="domain" description="Arginyl tRNA synthetase N-terminal" evidence="15">
    <location>
        <begin position="2"/>
        <end position="86"/>
    </location>
</feature>
<dbReference type="InterPro" id="IPR001412">
    <property type="entry name" value="aa-tRNA-synth_I_CS"/>
</dbReference>
<dbReference type="HAMAP" id="MF_00123">
    <property type="entry name" value="Arg_tRNA_synth"/>
    <property type="match status" value="1"/>
</dbReference>
<evidence type="ECO:0000256" key="7">
    <source>
        <dbReference type="ARBA" id="ARBA00022741"/>
    </source>
</evidence>
<dbReference type="GO" id="GO:0005737">
    <property type="term" value="C:cytoplasm"/>
    <property type="evidence" value="ECO:0007669"/>
    <property type="project" value="UniProtKB-SubCell"/>
</dbReference>
<dbReference type="OMA" id="HHIGDWG"/>
<dbReference type="eggNOG" id="KOG4426">
    <property type="taxonomic scope" value="Eukaryota"/>
</dbReference>
<reference evidence="16" key="2">
    <citation type="submission" date="2024-10" db="UniProtKB">
        <authorList>
            <consortium name="EnsemblProtists"/>
        </authorList>
    </citation>
    <scope>IDENTIFICATION</scope>
</reference>
<dbReference type="InterPro" id="IPR014729">
    <property type="entry name" value="Rossmann-like_a/b/a_fold"/>
</dbReference>
<dbReference type="Gene3D" id="3.30.1360.70">
    <property type="entry name" value="Arginyl tRNA synthetase N-terminal domain"/>
    <property type="match status" value="1"/>
</dbReference>
<accession>A0A0D3JXW7</accession>
<dbReference type="InterPro" id="IPR001278">
    <property type="entry name" value="Arg-tRNA-ligase"/>
</dbReference>
<dbReference type="EnsemblProtists" id="EOD28352">
    <property type="protein sequence ID" value="EOD28352"/>
    <property type="gene ID" value="EMIHUDRAFT_426871"/>
</dbReference>
<dbReference type="CDD" id="cd00671">
    <property type="entry name" value="ArgRS_core"/>
    <property type="match status" value="1"/>
</dbReference>
<evidence type="ECO:0000256" key="2">
    <source>
        <dbReference type="ARBA" id="ARBA00005594"/>
    </source>
</evidence>
<feature type="domain" description="DALR anticodon binding" evidence="14">
    <location>
        <begin position="466"/>
        <end position="596"/>
    </location>
</feature>
<dbReference type="Pfam" id="PF00750">
    <property type="entry name" value="tRNA-synt_1d"/>
    <property type="match status" value="1"/>
</dbReference>
<name>A0A0D3JXW7_EMIH1</name>
<proteinExistence type="inferred from homology"/>
<dbReference type="Gene3D" id="3.40.50.620">
    <property type="entry name" value="HUPs"/>
    <property type="match status" value="1"/>
</dbReference>
<dbReference type="GO" id="GO:0005524">
    <property type="term" value="F:ATP binding"/>
    <property type="evidence" value="ECO:0007669"/>
    <property type="project" value="UniProtKB-KW"/>
</dbReference>
<evidence type="ECO:0000256" key="1">
    <source>
        <dbReference type="ARBA" id="ARBA00004496"/>
    </source>
</evidence>
<dbReference type="PANTHER" id="PTHR11956:SF5">
    <property type="entry name" value="ARGININE--TRNA LIGASE, CYTOPLASMIC"/>
    <property type="match status" value="1"/>
</dbReference>
<dbReference type="Gene3D" id="1.10.730.10">
    <property type="entry name" value="Isoleucyl-tRNA Synthetase, Domain 1"/>
    <property type="match status" value="1"/>
</dbReference>
<comment type="subunit">
    <text evidence="3">Monomer.</text>
</comment>
<dbReference type="NCBIfam" id="TIGR00456">
    <property type="entry name" value="argS"/>
    <property type="match status" value="1"/>
</dbReference>
<dbReference type="Pfam" id="PF05746">
    <property type="entry name" value="DALR_1"/>
    <property type="match status" value="1"/>
</dbReference>
<dbReference type="InterPro" id="IPR008909">
    <property type="entry name" value="DALR_anticod-bd"/>
</dbReference>
<dbReference type="STRING" id="2903.R1D023"/>
<dbReference type="InterPro" id="IPR009080">
    <property type="entry name" value="tRNAsynth_Ia_anticodon-bd"/>
</dbReference>
<dbReference type="InterPro" id="IPR036695">
    <property type="entry name" value="Arg-tRNA-synth_N_sf"/>
</dbReference>
<evidence type="ECO:0000256" key="11">
    <source>
        <dbReference type="ARBA" id="ARBA00033033"/>
    </source>
</evidence>
<keyword evidence="6 13" id="KW-0436">Ligase</keyword>
<keyword evidence="17" id="KW-1185">Reference proteome</keyword>
<sequence>MAQLHERLQAAMGSAFGGSYASSDPMLAVATKREFGDFQCNAALALAKPLGMKPRDAAAKLVEALEVSDLCEAPEVAGPGFLNLRLRNALLEQQLAVMAADASGRCAVPRAAEPLRTVVDYSSPNIAKEMHVGHLRSTIIGDTLARLLELRGHPVVRLNHVGDWGTQFGMLITHLRQTAPEVASGAAEAELSDLVAFYKAAKARFDAEEDFAAASRREVVALQSGDEASLAAWRSLCATSEAAFSKVYSALRVDERLVTRGESFYNPRLPSVLEDLEAGGLLQESDGARCVFLEGYTNRDGEPLPVIVQKSDGGFMYSTTDLAAIRQRVADEEARRVLYVTDAGQALHFQQVFEIARRAGFAPDSVSLEHVPFGLVQGEDGKKFKTRSGETVKLADLLDEALRRARADARLEAEGREEGEEFVARVAAAVGIGAVKYADLAMNRQSNYRFSFDKMLSLTGNTAPYMLYAYARVRGIQRRAAAAASLDAPAADSAAGFVLREPAEVNLARQLLRLGQVVSDVERDLLPSKLCEYIFELAGDFNRFYEAHLPSSPPAPALLRPLNAAPRRALLALCELTAAVLALNLRILGIEPLERI</sequence>
<evidence type="ECO:0000256" key="10">
    <source>
        <dbReference type="ARBA" id="ARBA00023146"/>
    </source>
</evidence>
<evidence type="ECO:0000256" key="6">
    <source>
        <dbReference type="ARBA" id="ARBA00022598"/>
    </source>
</evidence>
<evidence type="ECO:0000256" key="4">
    <source>
        <dbReference type="ARBA" id="ARBA00012837"/>
    </source>
</evidence>
<dbReference type="RefSeq" id="XP_005780781.1">
    <property type="nucleotide sequence ID" value="XM_005780724.1"/>
</dbReference>
<evidence type="ECO:0000259" key="15">
    <source>
        <dbReference type="SMART" id="SM01016"/>
    </source>
</evidence>
<keyword evidence="7 13" id="KW-0547">Nucleotide-binding</keyword>
<dbReference type="SUPFAM" id="SSF55190">
    <property type="entry name" value="Arginyl-tRNA synthetase (ArgRS), N-terminal 'additional' domain"/>
    <property type="match status" value="1"/>
</dbReference>
<evidence type="ECO:0000313" key="17">
    <source>
        <dbReference type="Proteomes" id="UP000013827"/>
    </source>
</evidence>
<keyword evidence="9 13" id="KW-0648">Protein biosynthesis</keyword>
<dbReference type="SUPFAM" id="SSF52374">
    <property type="entry name" value="Nucleotidylyl transferase"/>
    <property type="match status" value="1"/>
</dbReference>
<dbReference type="KEGG" id="ehx:EMIHUDRAFT_426871"/>
<dbReference type="Proteomes" id="UP000013827">
    <property type="component" value="Unassembled WGS sequence"/>
</dbReference>
<evidence type="ECO:0000256" key="8">
    <source>
        <dbReference type="ARBA" id="ARBA00022840"/>
    </source>
</evidence>
<evidence type="ECO:0000256" key="13">
    <source>
        <dbReference type="RuleBase" id="RU363038"/>
    </source>
</evidence>
<dbReference type="FunFam" id="3.40.50.620:FF:000030">
    <property type="entry name" value="Arginine--tRNA ligase"/>
    <property type="match status" value="1"/>
</dbReference>
<keyword evidence="8 13" id="KW-0067">ATP-binding</keyword>
<comment type="catalytic activity">
    <reaction evidence="12">
        <text>tRNA(Arg) + L-arginine + ATP = L-arginyl-tRNA(Arg) + AMP + diphosphate</text>
        <dbReference type="Rhea" id="RHEA:20301"/>
        <dbReference type="Rhea" id="RHEA-COMP:9658"/>
        <dbReference type="Rhea" id="RHEA-COMP:9673"/>
        <dbReference type="ChEBI" id="CHEBI:30616"/>
        <dbReference type="ChEBI" id="CHEBI:32682"/>
        <dbReference type="ChEBI" id="CHEBI:33019"/>
        <dbReference type="ChEBI" id="CHEBI:78442"/>
        <dbReference type="ChEBI" id="CHEBI:78513"/>
        <dbReference type="ChEBI" id="CHEBI:456215"/>
        <dbReference type="EC" id="6.1.1.19"/>
    </reaction>
</comment>
<organism evidence="16 17">
    <name type="scientific">Emiliania huxleyi (strain CCMP1516)</name>
    <dbReference type="NCBI Taxonomy" id="280463"/>
    <lineage>
        <taxon>Eukaryota</taxon>
        <taxon>Haptista</taxon>
        <taxon>Haptophyta</taxon>
        <taxon>Prymnesiophyceae</taxon>
        <taxon>Isochrysidales</taxon>
        <taxon>Noelaerhabdaceae</taxon>
        <taxon>Emiliania</taxon>
    </lineage>
</organism>
<dbReference type="PRINTS" id="PR01038">
    <property type="entry name" value="TRNASYNTHARG"/>
</dbReference>
<evidence type="ECO:0000256" key="9">
    <source>
        <dbReference type="ARBA" id="ARBA00022917"/>
    </source>
</evidence>
<dbReference type="PANTHER" id="PTHR11956">
    <property type="entry name" value="ARGINYL-TRNA SYNTHETASE"/>
    <property type="match status" value="1"/>
</dbReference>
<dbReference type="GO" id="GO:0004814">
    <property type="term" value="F:arginine-tRNA ligase activity"/>
    <property type="evidence" value="ECO:0007669"/>
    <property type="project" value="UniProtKB-EC"/>
</dbReference>
<keyword evidence="10 13" id="KW-0030">Aminoacyl-tRNA synthetase</keyword>
<keyword evidence="5" id="KW-0963">Cytoplasm</keyword>
<dbReference type="PROSITE" id="PS00178">
    <property type="entry name" value="AA_TRNA_LIGASE_I"/>
    <property type="match status" value="1"/>
</dbReference>
<dbReference type="GO" id="GO:0006420">
    <property type="term" value="P:arginyl-tRNA aminoacylation"/>
    <property type="evidence" value="ECO:0007669"/>
    <property type="project" value="InterPro"/>
</dbReference>
<dbReference type="HOGENOM" id="CLU_006406_5_1_1"/>
<dbReference type="AlphaFoldDB" id="A0A0D3JXW7"/>
<evidence type="ECO:0000256" key="12">
    <source>
        <dbReference type="ARBA" id="ARBA00049339"/>
    </source>
</evidence>
<protein>
    <recommendedName>
        <fullName evidence="4">arginine--tRNA ligase</fullName>
        <ecNumber evidence="4">6.1.1.19</ecNumber>
    </recommendedName>
    <alternativeName>
        <fullName evidence="11">Arginyl-tRNA synthetase</fullName>
    </alternativeName>
</protein>
<dbReference type="SMART" id="SM01016">
    <property type="entry name" value="Arg_tRNA_synt_N"/>
    <property type="match status" value="1"/>
</dbReference>
<evidence type="ECO:0000313" key="16">
    <source>
        <dbReference type="EnsemblProtists" id="EOD28352"/>
    </source>
</evidence>
<dbReference type="GeneID" id="17273898"/>
<comment type="subcellular location">
    <subcellularLocation>
        <location evidence="1">Cytoplasm</location>
    </subcellularLocation>
</comment>
<dbReference type="InterPro" id="IPR005148">
    <property type="entry name" value="Arg-tRNA-synth_N"/>
</dbReference>
<dbReference type="SUPFAM" id="SSF47323">
    <property type="entry name" value="Anticodon-binding domain of a subclass of class I aminoacyl-tRNA synthetases"/>
    <property type="match status" value="1"/>
</dbReference>
<dbReference type="EC" id="6.1.1.19" evidence="4"/>
<dbReference type="InterPro" id="IPR035684">
    <property type="entry name" value="ArgRS_core"/>
</dbReference>
<evidence type="ECO:0000259" key="14">
    <source>
        <dbReference type="SMART" id="SM00836"/>
    </source>
</evidence>
<comment type="similarity">
    <text evidence="2 13">Belongs to the class-I aminoacyl-tRNA synthetase family.</text>
</comment>
<dbReference type="SMART" id="SM00836">
    <property type="entry name" value="DALR_1"/>
    <property type="match status" value="1"/>
</dbReference>
<evidence type="ECO:0000256" key="3">
    <source>
        <dbReference type="ARBA" id="ARBA00011245"/>
    </source>
</evidence>